<name>A0A2T1HWC4_9HYPH</name>
<feature type="transmembrane region" description="Helical" evidence="1">
    <location>
        <begin position="27"/>
        <end position="49"/>
    </location>
</feature>
<dbReference type="InterPro" id="IPR006837">
    <property type="entry name" value="Divergent_DAC"/>
</dbReference>
<comment type="caution">
    <text evidence="2">The sequence shown here is derived from an EMBL/GenBank/DDBJ whole genome shotgun (WGS) entry which is preliminary data.</text>
</comment>
<dbReference type="Gene3D" id="3.20.20.370">
    <property type="entry name" value="Glycoside hydrolase/deacetylase"/>
    <property type="match status" value="1"/>
</dbReference>
<keyword evidence="1" id="KW-0812">Transmembrane</keyword>
<evidence type="ECO:0008006" key="4">
    <source>
        <dbReference type="Google" id="ProtNLM"/>
    </source>
</evidence>
<dbReference type="SUPFAM" id="SSF88713">
    <property type="entry name" value="Glycoside hydrolase/deacetylase"/>
    <property type="match status" value="1"/>
</dbReference>
<evidence type="ECO:0000313" key="3">
    <source>
        <dbReference type="Proteomes" id="UP000239772"/>
    </source>
</evidence>
<dbReference type="PANTHER" id="PTHR30105:SF2">
    <property type="entry name" value="DIVERGENT POLYSACCHARIDE DEACETYLASE SUPERFAMILY"/>
    <property type="match status" value="1"/>
</dbReference>
<organism evidence="2 3">
    <name type="scientific">Alsobacter soli</name>
    <dbReference type="NCBI Taxonomy" id="2109933"/>
    <lineage>
        <taxon>Bacteria</taxon>
        <taxon>Pseudomonadati</taxon>
        <taxon>Pseudomonadota</taxon>
        <taxon>Alphaproteobacteria</taxon>
        <taxon>Hyphomicrobiales</taxon>
        <taxon>Alsobacteraceae</taxon>
        <taxon>Alsobacter</taxon>
    </lineage>
</organism>
<dbReference type="InterPro" id="IPR011330">
    <property type="entry name" value="Glyco_hydro/deAcase_b/a-brl"/>
</dbReference>
<reference evidence="3" key="1">
    <citation type="submission" date="2018-03" db="EMBL/GenBank/DDBJ databases">
        <authorList>
            <person name="Sun L."/>
            <person name="Liu H."/>
            <person name="Chen W."/>
            <person name="Huang K."/>
            <person name="Liu W."/>
            <person name="Gao X."/>
        </authorList>
    </citation>
    <scope>NUCLEOTIDE SEQUENCE [LARGE SCALE GENOMIC DNA]</scope>
    <source>
        <strain evidence="3">SH9</strain>
    </source>
</reference>
<dbReference type="GO" id="GO:0005975">
    <property type="term" value="P:carbohydrate metabolic process"/>
    <property type="evidence" value="ECO:0007669"/>
    <property type="project" value="InterPro"/>
</dbReference>
<keyword evidence="3" id="KW-1185">Reference proteome</keyword>
<gene>
    <name evidence="2" type="ORF">SLNSH_05775</name>
</gene>
<evidence type="ECO:0000313" key="2">
    <source>
        <dbReference type="EMBL" id="PSC05890.1"/>
    </source>
</evidence>
<dbReference type="CDD" id="cd10936">
    <property type="entry name" value="CE4_DAC2"/>
    <property type="match status" value="1"/>
</dbReference>
<accession>A0A2T1HWC4</accession>
<dbReference type="EMBL" id="PVZS01000005">
    <property type="protein sequence ID" value="PSC05890.1"/>
    <property type="molecule type" value="Genomic_DNA"/>
</dbReference>
<evidence type="ECO:0000256" key="1">
    <source>
        <dbReference type="SAM" id="Phobius"/>
    </source>
</evidence>
<dbReference type="Pfam" id="PF04748">
    <property type="entry name" value="Polysacc_deac_2"/>
    <property type="match status" value="1"/>
</dbReference>
<keyword evidence="1" id="KW-0472">Membrane</keyword>
<dbReference type="OrthoDB" id="9784811at2"/>
<dbReference type="Proteomes" id="UP000239772">
    <property type="component" value="Unassembled WGS sequence"/>
</dbReference>
<proteinExistence type="predicted"/>
<protein>
    <recommendedName>
        <fullName evidence="4">Divergent polysaccharide deacetylase family protein</fullName>
    </recommendedName>
</protein>
<dbReference type="PANTHER" id="PTHR30105">
    <property type="entry name" value="UNCHARACTERIZED YIBQ-RELATED"/>
    <property type="match status" value="1"/>
</dbReference>
<sequence>MTLGHDELTRPLGLETAQRPQRRMAAVWGHLFVATVATLFLLLAGYLVIVKDPYGGEPYAIATVTRSPVEPAAPSGGSQIKDVEPRVVEGAPPELPPNAQSVADIEKATGVRVVRGTGEKAGGVVIQVPQAPVRLAVAPDKRLVERSRHGVLPKVGADGSRPADVYARPAPVLPPKTLGRVAIVISGMGLSQASTSDSIVRLPPDVTLAFAPYGAELERQVARAREDGHEVLLQAPMEPFDYPDNDPGPHTLTSGAQASENLDKLFWVMSRFSGYVGVMNHMGAKFTSSEQALTPVLKELAARGLIVLDDGSSARSLVPAVAGSLKLPAARADAVVDASPKASSIDDQLARLESIARERGVAIGVASALPVSIERIAQWAKTLEARGLVLAPLSAVVAKPGRV</sequence>
<keyword evidence="1" id="KW-1133">Transmembrane helix</keyword>
<dbReference type="AlphaFoldDB" id="A0A2T1HWC4"/>